<dbReference type="Proteomes" id="UP001329915">
    <property type="component" value="Chromosome"/>
</dbReference>
<keyword evidence="2" id="KW-0732">Signal</keyword>
<feature type="compositionally biased region" description="Low complexity" evidence="1">
    <location>
        <begin position="68"/>
        <end position="84"/>
    </location>
</feature>
<feature type="domain" description="DUF4015" evidence="3">
    <location>
        <begin position="106"/>
        <end position="411"/>
    </location>
</feature>
<dbReference type="InterPro" id="IPR025275">
    <property type="entry name" value="DUF4015"/>
</dbReference>
<feature type="chain" id="PRO_5043434652" evidence="2">
    <location>
        <begin position="19"/>
        <end position="419"/>
    </location>
</feature>
<accession>A0AAU0UPN8</accession>
<protein>
    <submittedName>
        <fullName evidence="4">Glycoside hydrolase</fullName>
    </submittedName>
</protein>
<gene>
    <name evidence="4" type="ORF">MFMK1_002328</name>
</gene>
<evidence type="ECO:0000313" key="5">
    <source>
        <dbReference type="Proteomes" id="UP001329915"/>
    </source>
</evidence>
<feature type="signal peptide" evidence="2">
    <location>
        <begin position="1"/>
        <end position="18"/>
    </location>
</feature>
<sequence length="419" mass="46068">MKKSMMLAVAAVILLSLAVGQLLSTSGKPMDDNQVKPAVADAEKVEKQEKPAADDEGLKEDDPKDETTSSNGETEITETGTSETSDTRTGEIKAEKALPARVAVKGIYATGFTAGSKNIERLIDLIDKTELNALVVDIKDATGYLTTPLETDPELSVSAVTYKIKDLPALVTDLKERGIYTIARVVVFKDPLVADRYPELAVQRKSGGIWRDYKGKAWTNPYKKEVWDYNVDIALAAIRAGFEEIQFDYVRFPSDGPLKEAVYPGKDNKNRADTIEAFLAYAGEKIHKAGAFVSADVFGLTCSAEDDLGIGQKIELIAGSADYVSPMVYPSHYAPGSYGIKNPNASPYKTVYKSLTDAVYKTRDTDNIIRPWLQDFSYGYSYGAKEVRAQIKATYDAGLEEWILWNASNRYTGRALNKE</sequence>
<keyword evidence="5" id="KW-1185">Reference proteome</keyword>
<dbReference type="RefSeq" id="WP_366924935.1">
    <property type="nucleotide sequence ID" value="NZ_CP121694.1"/>
</dbReference>
<evidence type="ECO:0000256" key="1">
    <source>
        <dbReference type="SAM" id="MobiDB-lite"/>
    </source>
</evidence>
<dbReference type="Pfam" id="PF13200">
    <property type="entry name" value="DUF4015"/>
    <property type="match status" value="1"/>
</dbReference>
<dbReference type="AlphaFoldDB" id="A0AAU0UPN8"/>
<reference evidence="4 5" key="1">
    <citation type="submission" date="2023-04" db="EMBL/GenBank/DDBJ databases">
        <authorList>
            <person name="Hsu D."/>
        </authorList>
    </citation>
    <scope>NUCLEOTIDE SEQUENCE [LARGE SCALE GENOMIC DNA]</scope>
    <source>
        <strain evidence="4 5">MK1</strain>
    </source>
</reference>
<dbReference type="KEGG" id="dbc:MFMK1_002328"/>
<keyword evidence="4" id="KW-0378">Hydrolase</keyword>
<evidence type="ECO:0000256" key="2">
    <source>
        <dbReference type="SAM" id="SignalP"/>
    </source>
</evidence>
<organism evidence="4 5">
    <name type="scientific">Metallumcola ferriviriculae</name>
    <dbReference type="NCBI Taxonomy" id="3039180"/>
    <lineage>
        <taxon>Bacteria</taxon>
        <taxon>Bacillati</taxon>
        <taxon>Bacillota</taxon>
        <taxon>Clostridia</taxon>
        <taxon>Neomoorellales</taxon>
        <taxon>Desulfitibacteraceae</taxon>
        <taxon>Metallumcola</taxon>
    </lineage>
</organism>
<dbReference type="SUPFAM" id="SSF51445">
    <property type="entry name" value="(Trans)glycosidases"/>
    <property type="match status" value="1"/>
</dbReference>
<feature type="compositionally biased region" description="Basic and acidic residues" evidence="1">
    <location>
        <begin position="41"/>
        <end position="53"/>
    </location>
</feature>
<evidence type="ECO:0000259" key="3">
    <source>
        <dbReference type="Pfam" id="PF13200"/>
    </source>
</evidence>
<evidence type="ECO:0000313" key="4">
    <source>
        <dbReference type="EMBL" id="WRO22497.1"/>
    </source>
</evidence>
<proteinExistence type="predicted"/>
<name>A0AAU0UPN8_9FIRM</name>
<dbReference type="InterPro" id="IPR017853">
    <property type="entry name" value="GH"/>
</dbReference>
<dbReference type="GO" id="GO:0016787">
    <property type="term" value="F:hydrolase activity"/>
    <property type="evidence" value="ECO:0007669"/>
    <property type="project" value="UniProtKB-KW"/>
</dbReference>
<feature type="region of interest" description="Disordered" evidence="1">
    <location>
        <begin position="25"/>
        <end position="90"/>
    </location>
</feature>
<dbReference type="EMBL" id="CP121694">
    <property type="protein sequence ID" value="WRO22497.1"/>
    <property type="molecule type" value="Genomic_DNA"/>
</dbReference>